<accession>A0A538TXZ9</accession>
<gene>
    <name evidence="3" type="ORF">E6K80_14160</name>
</gene>
<sequence>STSTWGGGATTTNPGTGGLGGGADGYLNVSRISPGSLGAVSFGPEYQGDWTAAGITQLRMWLDDVGTDESLEIHVAIGNGTNFWEYLPRSLPPNGGWGEYVADLTNPEAWTQILGTGTFAQALQAVDRVLVRHDLAPYMQTPDPIVGDFGLDHVLLTDGIVGVESSTLAVRHPVELAPPFPNPARGPVALAITQPEPAPLRIEILDAAGRRVRSISLPAAGAGPRLWIWDGRDDRGARAAPGAYRVRASGPSGGMSRPLVRID</sequence>
<dbReference type="AlphaFoldDB" id="A0A538TXZ9"/>
<feature type="domain" description="FlgD/Vpr Ig-like" evidence="2">
    <location>
        <begin position="187"/>
        <end position="252"/>
    </location>
</feature>
<dbReference type="EMBL" id="VBPA01000400">
    <property type="protein sequence ID" value="TMQ68473.1"/>
    <property type="molecule type" value="Genomic_DNA"/>
</dbReference>
<feature type="region of interest" description="Disordered" evidence="1">
    <location>
        <begin position="1"/>
        <end position="20"/>
    </location>
</feature>
<evidence type="ECO:0000313" key="4">
    <source>
        <dbReference type="Proteomes" id="UP000319836"/>
    </source>
</evidence>
<proteinExistence type="predicted"/>
<reference evidence="3 4" key="1">
    <citation type="journal article" date="2019" name="Nat. Microbiol.">
        <title>Mediterranean grassland soil C-N compound turnover is dependent on rainfall and depth, and is mediated by genomically divergent microorganisms.</title>
        <authorList>
            <person name="Diamond S."/>
            <person name="Andeer P.F."/>
            <person name="Li Z."/>
            <person name="Crits-Christoph A."/>
            <person name="Burstein D."/>
            <person name="Anantharaman K."/>
            <person name="Lane K.R."/>
            <person name="Thomas B.C."/>
            <person name="Pan C."/>
            <person name="Northen T.R."/>
            <person name="Banfield J.F."/>
        </authorList>
    </citation>
    <scope>NUCLEOTIDE SEQUENCE [LARGE SCALE GENOMIC DNA]</scope>
    <source>
        <strain evidence="3">WS_10</strain>
    </source>
</reference>
<dbReference type="Gene3D" id="2.60.40.4070">
    <property type="match status" value="1"/>
</dbReference>
<dbReference type="InterPro" id="IPR025965">
    <property type="entry name" value="FlgD/Vpr_Ig-like"/>
</dbReference>
<evidence type="ECO:0000313" key="3">
    <source>
        <dbReference type="EMBL" id="TMQ68473.1"/>
    </source>
</evidence>
<dbReference type="Pfam" id="PF13860">
    <property type="entry name" value="FlgD_ig"/>
    <property type="match status" value="1"/>
</dbReference>
<name>A0A538TXZ9_UNCEI</name>
<evidence type="ECO:0000256" key="1">
    <source>
        <dbReference type="SAM" id="MobiDB-lite"/>
    </source>
</evidence>
<comment type="caution">
    <text evidence="3">The sequence shown here is derived from an EMBL/GenBank/DDBJ whole genome shotgun (WGS) entry which is preliminary data.</text>
</comment>
<protein>
    <recommendedName>
        <fullName evidence="2">FlgD/Vpr Ig-like domain-containing protein</fullName>
    </recommendedName>
</protein>
<dbReference type="Proteomes" id="UP000319836">
    <property type="component" value="Unassembled WGS sequence"/>
</dbReference>
<feature type="non-terminal residue" evidence="3">
    <location>
        <position position="1"/>
    </location>
</feature>
<evidence type="ECO:0000259" key="2">
    <source>
        <dbReference type="Pfam" id="PF13860"/>
    </source>
</evidence>
<organism evidence="3 4">
    <name type="scientific">Eiseniibacteriota bacterium</name>
    <dbReference type="NCBI Taxonomy" id="2212470"/>
    <lineage>
        <taxon>Bacteria</taxon>
        <taxon>Candidatus Eiseniibacteriota</taxon>
    </lineage>
</organism>